<gene>
    <name evidence="2" type="ORF">L484_024197</name>
</gene>
<evidence type="ECO:0000256" key="1">
    <source>
        <dbReference type="SAM" id="MobiDB-lite"/>
    </source>
</evidence>
<feature type="compositionally biased region" description="Basic and acidic residues" evidence="1">
    <location>
        <begin position="56"/>
        <end position="65"/>
    </location>
</feature>
<dbReference type="EMBL" id="KE345262">
    <property type="protein sequence ID" value="EXB97335.1"/>
    <property type="molecule type" value="Genomic_DNA"/>
</dbReference>
<accession>W9RXS1</accession>
<reference evidence="3" key="1">
    <citation type="submission" date="2013-01" db="EMBL/GenBank/DDBJ databases">
        <title>Draft Genome Sequence of a Mulberry Tree, Morus notabilis C.K. Schneid.</title>
        <authorList>
            <person name="He N."/>
            <person name="Zhao S."/>
        </authorList>
    </citation>
    <scope>NUCLEOTIDE SEQUENCE</scope>
</reference>
<name>W9RXS1_9ROSA</name>
<dbReference type="Proteomes" id="UP000030645">
    <property type="component" value="Unassembled WGS sequence"/>
</dbReference>
<evidence type="ECO:0000313" key="3">
    <source>
        <dbReference type="Proteomes" id="UP000030645"/>
    </source>
</evidence>
<proteinExistence type="predicted"/>
<protein>
    <recommendedName>
        <fullName evidence="4">Integrase catalytic domain-containing protein</fullName>
    </recommendedName>
</protein>
<sequence>MHNWYLTQATSEGRTTCLKETRVPKGARKDRYIHPQNDASLDAHSSPPSQITQGDPRPKGVDPTKLHRFPGTSEGYDIIWVIVDLYMTQITRLHGVPISIVSDRDGRFTSTF</sequence>
<evidence type="ECO:0000313" key="2">
    <source>
        <dbReference type="EMBL" id="EXB97335.1"/>
    </source>
</evidence>
<dbReference type="AlphaFoldDB" id="W9RXS1"/>
<evidence type="ECO:0008006" key="4">
    <source>
        <dbReference type="Google" id="ProtNLM"/>
    </source>
</evidence>
<organism evidence="2 3">
    <name type="scientific">Morus notabilis</name>
    <dbReference type="NCBI Taxonomy" id="981085"/>
    <lineage>
        <taxon>Eukaryota</taxon>
        <taxon>Viridiplantae</taxon>
        <taxon>Streptophyta</taxon>
        <taxon>Embryophyta</taxon>
        <taxon>Tracheophyta</taxon>
        <taxon>Spermatophyta</taxon>
        <taxon>Magnoliopsida</taxon>
        <taxon>eudicotyledons</taxon>
        <taxon>Gunneridae</taxon>
        <taxon>Pentapetalae</taxon>
        <taxon>rosids</taxon>
        <taxon>fabids</taxon>
        <taxon>Rosales</taxon>
        <taxon>Moraceae</taxon>
        <taxon>Moreae</taxon>
        <taxon>Morus</taxon>
    </lineage>
</organism>
<feature type="region of interest" description="Disordered" evidence="1">
    <location>
        <begin position="16"/>
        <end position="68"/>
    </location>
</feature>
<feature type="compositionally biased region" description="Basic and acidic residues" evidence="1">
    <location>
        <begin position="17"/>
        <end position="33"/>
    </location>
</feature>
<keyword evidence="3" id="KW-1185">Reference proteome</keyword>